<dbReference type="AlphaFoldDB" id="A0AAQ3UJN2"/>
<keyword evidence="2" id="KW-0808">Transferase</keyword>
<evidence type="ECO:0000256" key="3">
    <source>
        <dbReference type="ARBA" id="ARBA00022695"/>
    </source>
</evidence>
<dbReference type="InterPro" id="IPR043128">
    <property type="entry name" value="Rev_trsase/Diguanyl_cyclase"/>
</dbReference>
<dbReference type="PANTHER" id="PTHR24559">
    <property type="entry name" value="TRANSPOSON TY3-I GAG-POL POLYPROTEIN"/>
    <property type="match status" value="1"/>
</dbReference>
<evidence type="ECO:0000256" key="4">
    <source>
        <dbReference type="ARBA" id="ARBA00022722"/>
    </source>
</evidence>
<dbReference type="Proteomes" id="UP001341281">
    <property type="component" value="Chromosome 09"/>
</dbReference>
<sequence length="259" mass="29882">MAPDEPKELKTQLQERLDKGFIRPSSSPWGCPALFVEKKDQGGKRLCVDYRPPNAVTLKNKYPPPHIDILFDQLGGAIVRYHQIKVREEDIPKTAFSTRYGLYEYLVMSFGLTNAPAFFMYLMNSVFMNELDKFVVVFIDDILVYSKNEKEHEEHLRIVLSRLREHKLYAKFSKCAFWLKEVAFLGHILSAKGVVCRSQEAGYYRRFIKDFSKIAKPMTALTRKNAKFAWSQKCEEAFGTLKKLLTSALFGSTVHHQAV</sequence>
<name>A0AAQ3UJN2_PASNO</name>
<dbReference type="SUPFAM" id="SSF56672">
    <property type="entry name" value="DNA/RNA polymerases"/>
    <property type="match status" value="1"/>
</dbReference>
<keyword evidence="6" id="KW-0378">Hydrolase</keyword>
<keyword evidence="8" id="KW-1133">Transmembrane helix</keyword>
<evidence type="ECO:0000256" key="7">
    <source>
        <dbReference type="ARBA" id="ARBA00022918"/>
    </source>
</evidence>
<dbReference type="InterPro" id="IPR043502">
    <property type="entry name" value="DNA/RNA_pol_sf"/>
</dbReference>
<dbReference type="PANTHER" id="PTHR24559:SF444">
    <property type="entry name" value="REVERSE TRANSCRIPTASE DOMAIN-CONTAINING PROTEIN"/>
    <property type="match status" value="1"/>
</dbReference>
<dbReference type="Gene3D" id="3.30.70.270">
    <property type="match status" value="2"/>
</dbReference>
<keyword evidence="11" id="KW-1185">Reference proteome</keyword>
<proteinExistence type="predicted"/>
<dbReference type="GO" id="GO:0004519">
    <property type="term" value="F:endonuclease activity"/>
    <property type="evidence" value="ECO:0007669"/>
    <property type="project" value="UniProtKB-KW"/>
</dbReference>
<keyword evidence="5" id="KW-0255">Endonuclease</keyword>
<evidence type="ECO:0000256" key="8">
    <source>
        <dbReference type="SAM" id="Phobius"/>
    </source>
</evidence>
<dbReference type="CDD" id="cd01647">
    <property type="entry name" value="RT_LTR"/>
    <property type="match status" value="1"/>
</dbReference>
<keyword evidence="1" id="KW-0645">Protease</keyword>
<feature type="transmembrane region" description="Helical" evidence="8">
    <location>
        <begin position="102"/>
        <end position="123"/>
    </location>
</feature>
<gene>
    <name evidence="10" type="ORF">U9M48_039455</name>
</gene>
<dbReference type="GO" id="GO:0008233">
    <property type="term" value="F:peptidase activity"/>
    <property type="evidence" value="ECO:0007669"/>
    <property type="project" value="UniProtKB-KW"/>
</dbReference>
<feature type="domain" description="Reverse transcriptase" evidence="9">
    <location>
        <begin position="81"/>
        <end position="189"/>
    </location>
</feature>
<evidence type="ECO:0000256" key="1">
    <source>
        <dbReference type="ARBA" id="ARBA00022670"/>
    </source>
</evidence>
<dbReference type="FunFam" id="3.30.70.270:FF:000003">
    <property type="entry name" value="Transposon Ty3-G Gag-Pol polyprotein"/>
    <property type="match status" value="1"/>
</dbReference>
<evidence type="ECO:0000259" key="9">
    <source>
        <dbReference type="Pfam" id="PF00078"/>
    </source>
</evidence>
<dbReference type="GO" id="GO:0003964">
    <property type="term" value="F:RNA-directed DNA polymerase activity"/>
    <property type="evidence" value="ECO:0007669"/>
    <property type="project" value="UniProtKB-KW"/>
</dbReference>
<keyword evidence="7" id="KW-0695">RNA-directed DNA polymerase</keyword>
<dbReference type="InterPro" id="IPR053134">
    <property type="entry name" value="RNA-dir_DNA_polymerase"/>
</dbReference>
<dbReference type="GO" id="GO:0006508">
    <property type="term" value="P:proteolysis"/>
    <property type="evidence" value="ECO:0007669"/>
    <property type="project" value="UniProtKB-KW"/>
</dbReference>
<keyword evidence="8" id="KW-0472">Membrane</keyword>
<accession>A0AAQ3UJN2</accession>
<keyword evidence="3" id="KW-0548">Nucleotidyltransferase</keyword>
<dbReference type="FunFam" id="3.10.10.10:FF:000007">
    <property type="entry name" value="Retrovirus-related Pol polyprotein from transposon 17.6-like Protein"/>
    <property type="match status" value="1"/>
</dbReference>
<evidence type="ECO:0000313" key="11">
    <source>
        <dbReference type="Proteomes" id="UP001341281"/>
    </source>
</evidence>
<dbReference type="Pfam" id="PF00078">
    <property type="entry name" value="RVT_1"/>
    <property type="match status" value="1"/>
</dbReference>
<evidence type="ECO:0000256" key="2">
    <source>
        <dbReference type="ARBA" id="ARBA00022679"/>
    </source>
</evidence>
<dbReference type="InterPro" id="IPR000477">
    <property type="entry name" value="RT_dom"/>
</dbReference>
<reference evidence="10 11" key="1">
    <citation type="submission" date="2024-02" db="EMBL/GenBank/DDBJ databases">
        <title>High-quality chromosome-scale genome assembly of Pensacola bahiagrass (Paspalum notatum Flugge var. saurae).</title>
        <authorList>
            <person name="Vega J.M."/>
            <person name="Podio M."/>
            <person name="Orjuela J."/>
            <person name="Siena L.A."/>
            <person name="Pessino S.C."/>
            <person name="Combes M.C."/>
            <person name="Mariac C."/>
            <person name="Albertini E."/>
            <person name="Pupilli F."/>
            <person name="Ortiz J.P.A."/>
            <person name="Leblanc O."/>
        </authorList>
    </citation>
    <scope>NUCLEOTIDE SEQUENCE [LARGE SCALE GENOMIC DNA]</scope>
    <source>
        <strain evidence="10">R1</strain>
        <tissue evidence="10">Leaf</tissue>
    </source>
</reference>
<evidence type="ECO:0000256" key="5">
    <source>
        <dbReference type="ARBA" id="ARBA00022759"/>
    </source>
</evidence>
<keyword evidence="8" id="KW-0812">Transmembrane</keyword>
<evidence type="ECO:0000256" key="6">
    <source>
        <dbReference type="ARBA" id="ARBA00022801"/>
    </source>
</evidence>
<evidence type="ECO:0000313" key="10">
    <source>
        <dbReference type="EMBL" id="WVZ93480.1"/>
    </source>
</evidence>
<dbReference type="Gene3D" id="3.10.10.10">
    <property type="entry name" value="HIV Type 1 Reverse Transcriptase, subunit A, domain 1"/>
    <property type="match status" value="1"/>
</dbReference>
<protein>
    <recommendedName>
        <fullName evidence="9">Reverse transcriptase domain-containing protein</fullName>
    </recommendedName>
</protein>
<keyword evidence="4" id="KW-0540">Nuclease</keyword>
<organism evidence="10 11">
    <name type="scientific">Paspalum notatum var. saurae</name>
    <dbReference type="NCBI Taxonomy" id="547442"/>
    <lineage>
        <taxon>Eukaryota</taxon>
        <taxon>Viridiplantae</taxon>
        <taxon>Streptophyta</taxon>
        <taxon>Embryophyta</taxon>
        <taxon>Tracheophyta</taxon>
        <taxon>Spermatophyta</taxon>
        <taxon>Magnoliopsida</taxon>
        <taxon>Liliopsida</taxon>
        <taxon>Poales</taxon>
        <taxon>Poaceae</taxon>
        <taxon>PACMAD clade</taxon>
        <taxon>Panicoideae</taxon>
        <taxon>Andropogonodae</taxon>
        <taxon>Paspaleae</taxon>
        <taxon>Paspalinae</taxon>
        <taxon>Paspalum</taxon>
    </lineage>
</organism>
<dbReference type="EMBL" id="CP144753">
    <property type="protein sequence ID" value="WVZ93480.1"/>
    <property type="molecule type" value="Genomic_DNA"/>
</dbReference>